<keyword evidence="5" id="KW-1185">Reference proteome</keyword>
<comment type="caution">
    <text evidence="4">The sequence shown here is derived from an EMBL/GenBank/DDBJ whole genome shotgun (WGS) entry which is preliminary data.</text>
</comment>
<organism evidence="4 5">
    <name type="scientific">Roseococcus pinisoli</name>
    <dbReference type="NCBI Taxonomy" id="2835040"/>
    <lineage>
        <taxon>Bacteria</taxon>
        <taxon>Pseudomonadati</taxon>
        <taxon>Pseudomonadota</taxon>
        <taxon>Alphaproteobacteria</taxon>
        <taxon>Acetobacterales</taxon>
        <taxon>Roseomonadaceae</taxon>
        <taxon>Roseococcus</taxon>
    </lineage>
</organism>
<feature type="domain" description="Glycine zipper" evidence="3">
    <location>
        <begin position="36"/>
        <end position="72"/>
    </location>
</feature>
<keyword evidence="2" id="KW-0732">Signal</keyword>
<proteinExistence type="predicted"/>
<keyword evidence="1" id="KW-1133">Transmembrane helix</keyword>
<dbReference type="EMBL" id="JAHCDA010000002">
    <property type="protein sequence ID" value="MBS7811413.1"/>
    <property type="molecule type" value="Genomic_DNA"/>
</dbReference>
<dbReference type="InterPro" id="IPR039567">
    <property type="entry name" value="Gly-zipper"/>
</dbReference>
<dbReference type="PROSITE" id="PS51257">
    <property type="entry name" value="PROKAR_LIPOPROTEIN"/>
    <property type="match status" value="1"/>
</dbReference>
<protein>
    <recommendedName>
        <fullName evidence="3">Glycine zipper domain-containing protein</fullName>
    </recommendedName>
</protein>
<name>A0ABS5QFU7_9PROT</name>
<keyword evidence="1" id="KW-0472">Membrane</keyword>
<accession>A0ABS5QFU7</accession>
<evidence type="ECO:0000256" key="1">
    <source>
        <dbReference type="SAM" id="Phobius"/>
    </source>
</evidence>
<evidence type="ECO:0000259" key="3">
    <source>
        <dbReference type="Pfam" id="PF13488"/>
    </source>
</evidence>
<evidence type="ECO:0000256" key="2">
    <source>
        <dbReference type="SAM" id="SignalP"/>
    </source>
</evidence>
<dbReference type="Pfam" id="PF13488">
    <property type="entry name" value="Gly-zipper_Omp"/>
    <property type="match status" value="1"/>
</dbReference>
<feature type="signal peptide" evidence="2">
    <location>
        <begin position="1"/>
        <end position="19"/>
    </location>
</feature>
<evidence type="ECO:0000313" key="4">
    <source>
        <dbReference type="EMBL" id="MBS7811413.1"/>
    </source>
</evidence>
<dbReference type="RefSeq" id="WP_213670093.1">
    <property type="nucleotide sequence ID" value="NZ_JAHCDA010000002.1"/>
</dbReference>
<gene>
    <name evidence="4" type="ORF">KHU32_10720</name>
</gene>
<sequence>MRKTLILPAALILGLGACADETLNVPLSPTTQRVGGGAAAGALTGLAIGSFSGNAGLGALIGAGVGAGGGFAYDQHRRSRQRAFNDGVAAGRASQ</sequence>
<evidence type="ECO:0000313" key="5">
    <source>
        <dbReference type="Proteomes" id="UP000766336"/>
    </source>
</evidence>
<feature type="transmembrane region" description="Helical" evidence="1">
    <location>
        <begin position="55"/>
        <end position="73"/>
    </location>
</feature>
<keyword evidence="1" id="KW-0812">Transmembrane</keyword>
<feature type="chain" id="PRO_5045167686" description="Glycine zipper domain-containing protein" evidence="2">
    <location>
        <begin position="20"/>
        <end position="95"/>
    </location>
</feature>
<dbReference type="Proteomes" id="UP000766336">
    <property type="component" value="Unassembled WGS sequence"/>
</dbReference>
<reference evidence="4 5" key="1">
    <citation type="submission" date="2021-05" db="EMBL/GenBank/DDBJ databases">
        <title>Roseococcus sp. XZZS9, whole genome shotgun sequencing project.</title>
        <authorList>
            <person name="Zhao G."/>
            <person name="Shen L."/>
        </authorList>
    </citation>
    <scope>NUCLEOTIDE SEQUENCE [LARGE SCALE GENOMIC DNA]</scope>
    <source>
        <strain evidence="4 5">XZZS9</strain>
    </source>
</reference>